<protein>
    <recommendedName>
        <fullName evidence="6 15">Argininosuccinate synthase</fullName>
        <ecNumber evidence="5 15">6.3.4.5</ecNumber>
    </recommendedName>
    <alternativeName>
        <fullName evidence="13 15">Citrulline--aspartate ligase</fullName>
    </alternativeName>
</protein>
<proteinExistence type="inferred from homology"/>
<organism evidence="18 19">
    <name type="scientific">Acinetobacter albensis</name>
    <dbReference type="NCBI Taxonomy" id="1673609"/>
    <lineage>
        <taxon>Bacteria</taxon>
        <taxon>Pseudomonadati</taxon>
        <taxon>Pseudomonadota</taxon>
        <taxon>Gammaproteobacteria</taxon>
        <taxon>Moraxellales</taxon>
        <taxon>Moraxellaceae</taxon>
        <taxon>Acinetobacter</taxon>
    </lineage>
</organism>
<dbReference type="GO" id="GO:0000053">
    <property type="term" value="P:argininosuccinate metabolic process"/>
    <property type="evidence" value="ECO:0007669"/>
    <property type="project" value="TreeGrafter"/>
</dbReference>
<evidence type="ECO:0000256" key="11">
    <source>
        <dbReference type="ARBA" id="ARBA00022741"/>
    </source>
</evidence>
<dbReference type="GO" id="GO:0000050">
    <property type="term" value="P:urea cycle"/>
    <property type="evidence" value="ECO:0007669"/>
    <property type="project" value="TreeGrafter"/>
</dbReference>
<feature type="binding site" evidence="15">
    <location>
        <begin position="74"/>
        <end position="82"/>
    </location>
    <ligand>
        <name>ATP</name>
        <dbReference type="ChEBI" id="CHEBI:30616"/>
    </ligand>
</feature>
<evidence type="ECO:0000256" key="3">
    <source>
        <dbReference type="ARBA" id="ARBA00009088"/>
    </source>
</evidence>
<evidence type="ECO:0000256" key="1">
    <source>
        <dbReference type="ARBA" id="ARBA00004496"/>
    </source>
</evidence>
<dbReference type="Pfam" id="PF20979">
    <property type="entry name" value="Arginosuc_syn_C"/>
    <property type="match status" value="1"/>
</dbReference>
<keyword evidence="12 15" id="KW-0067">ATP-binding</keyword>
<dbReference type="InterPro" id="IPR023434">
    <property type="entry name" value="Arginosuc_synth_type_1_subfam"/>
</dbReference>
<dbReference type="InterPro" id="IPR048268">
    <property type="entry name" value="Arginosuc_syn_C"/>
</dbReference>
<feature type="binding site" evidence="15">
    <location>
        <position position="186"/>
    </location>
    <ligand>
        <name>ATP</name>
        <dbReference type="ChEBI" id="CHEBI:30616"/>
    </ligand>
</feature>
<keyword evidence="11 15" id="KW-0547">Nucleotide-binding</keyword>
<accession>A0A1C4GT05</accession>
<feature type="binding site" evidence="15">
    <location>
        <position position="192"/>
    </location>
    <ligand>
        <name>L-citrulline</name>
        <dbReference type="ChEBI" id="CHEBI:57743"/>
    </ligand>
</feature>
<evidence type="ECO:0000256" key="6">
    <source>
        <dbReference type="ARBA" id="ARBA00014810"/>
    </source>
</evidence>
<evidence type="ECO:0000256" key="15">
    <source>
        <dbReference type="HAMAP-Rule" id="MF_00581"/>
    </source>
</evidence>
<dbReference type="InterPro" id="IPR014729">
    <property type="entry name" value="Rossmann-like_a/b/a_fold"/>
</dbReference>
<gene>
    <name evidence="15" type="primary">argG</name>
    <name evidence="18" type="ORF">GA0116959_10296</name>
</gene>
<name>A0A1C4GT05_9GAMM</name>
<evidence type="ECO:0000256" key="4">
    <source>
        <dbReference type="ARBA" id="ARBA00011881"/>
    </source>
</evidence>
<feature type="binding site" evidence="15">
    <location>
        <position position="188"/>
    </location>
    <ligand>
        <name>ATP</name>
        <dbReference type="ChEBI" id="CHEBI:30616"/>
    </ligand>
</feature>
<feature type="binding site" evidence="15">
    <location>
        <position position="192"/>
    </location>
    <ligand>
        <name>L-aspartate</name>
        <dbReference type="ChEBI" id="CHEBI:29991"/>
    </ligand>
</feature>
<dbReference type="PROSITE" id="PS00565">
    <property type="entry name" value="ARGININOSUCCIN_SYN_2"/>
    <property type="match status" value="1"/>
</dbReference>
<dbReference type="EMBL" id="FMBK01000002">
    <property type="protein sequence ID" value="SCC71003.1"/>
    <property type="molecule type" value="Genomic_DNA"/>
</dbReference>
<evidence type="ECO:0000313" key="18">
    <source>
        <dbReference type="EMBL" id="SCC71003.1"/>
    </source>
</evidence>
<evidence type="ECO:0000259" key="16">
    <source>
        <dbReference type="Pfam" id="PF00764"/>
    </source>
</evidence>
<dbReference type="SUPFAM" id="SSF52402">
    <property type="entry name" value="Adenine nucleotide alpha hydrolases-like"/>
    <property type="match status" value="1"/>
</dbReference>
<dbReference type="CDD" id="cd01999">
    <property type="entry name" value="ASS"/>
    <property type="match status" value="1"/>
</dbReference>
<dbReference type="GO" id="GO:0004055">
    <property type="term" value="F:argininosuccinate synthase activity"/>
    <property type="evidence" value="ECO:0007669"/>
    <property type="project" value="UniProtKB-UniRule"/>
</dbReference>
<evidence type="ECO:0000256" key="13">
    <source>
        <dbReference type="ARBA" id="ARBA00029916"/>
    </source>
</evidence>
<feature type="domain" description="Arginosuccinate synthase C-terminal" evidence="17">
    <location>
        <begin position="248"/>
        <end position="465"/>
    </location>
</feature>
<dbReference type="Proteomes" id="UP000243661">
    <property type="component" value="Unassembled WGS sequence"/>
</dbReference>
<feature type="binding site" evidence="15">
    <location>
        <position position="196"/>
    </location>
    <ligand>
        <name>L-citrulline</name>
        <dbReference type="ChEBI" id="CHEBI:57743"/>
    </ligand>
</feature>
<comment type="subcellular location">
    <subcellularLocation>
        <location evidence="1 15">Cytoplasm</location>
    </subcellularLocation>
</comment>
<feature type="binding site" evidence="15">
    <location>
        <position position="260"/>
    </location>
    <ligand>
        <name>L-citrulline</name>
        <dbReference type="ChEBI" id="CHEBI:57743"/>
    </ligand>
</feature>
<dbReference type="InterPro" id="IPR001518">
    <property type="entry name" value="Arginosuc_synth"/>
</dbReference>
<feature type="binding site" evidence="15">
    <location>
        <position position="100"/>
    </location>
    <ligand>
        <name>ATP</name>
        <dbReference type="ChEBI" id="CHEBI:30616"/>
    </ligand>
</feature>
<dbReference type="SUPFAM" id="SSF69864">
    <property type="entry name" value="Argininosuccinate synthetase, C-terminal domain"/>
    <property type="match status" value="1"/>
</dbReference>
<feature type="domain" description="Arginosuccinate synthase-like N-terminal" evidence="16">
    <location>
        <begin position="70"/>
        <end position="217"/>
    </location>
</feature>
<keyword evidence="8 15" id="KW-0055">Arginine biosynthesis</keyword>
<dbReference type="Pfam" id="PF00764">
    <property type="entry name" value="Arginosuc_synth"/>
    <property type="match status" value="1"/>
</dbReference>
<dbReference type="InterPro" id="IPR024074">
    <property type="entry name" value="AS_cat/multimer_dom_body"/>
</dbReference>
<reference evidence="18 19" key="1">
    <citation type="submission" date="2016-08" db="EMBL/GenBank/DDBJ databases">
        <authorList>
            <person name="Seilhamer J.J."/>
        </authorList>
    </citation>
    <scope>NUCLEOTIDE SEQUENCE [LARGE SCALE GENOMIC DNA]</scope>
    <source>
        <strain evidence="18 19">ANC 4874</strain>
    </source>
</reference>
<dbReference type="GO" id="GO:0005524">
    <property type="term" value="F:ATP binding"/>
    <property type="evidence" value="ECO:0007669"/>
    <property type="project" value="UniProtKB-UniRule"/>
</dbReference>
<dbReference type="EC" id="6.3.4.5" evidence="5 15"/>
<feature type="binding site" evidence="15">
    <location>
        <position position="249"/>
    </location>
    <ligand>
        <name>L-citrulline</name>
        <dbReference type="ChEBI" id="CHEBI:57743"/>
    </ligand>
</feature>
<comment type="pathway">
    <text evidence="2 15">Amino-acid biosynthesis; L-arginine biosynthesis; L-arginine from L-ornithine and carbamoyl phosphate: step 2/3.</text>
</comment>
<evidence type="ECO:0000256" key="8">
    <source>
        <dbReference type="ARBA" id="ARBA00022571"/>
    </source>
</evidence>
<feature type="binding site" evidence="15">
    <location>
        <position position="251"/>
    </location>
    <ligand>
        <name>ATP</name>
        <dbReference type="ChEBI" id="CHEBI:30616"/>
    </ligand>
</feature>
<feature type="binding site" evidence="15">
    <location>
        <position position="188"/>
    </location>
    <ligand>
        <name>L-aspartate</name>
        <dbReference type="ChEBI" id="CHEBI:29991"/>
    </ligand>
</feature>
<dbReference type="InterPro" id="IPR024073">
    <property type="entry name" value="AS_multimer_C_tail"/>
</dbReference>
<dbReference type="PANTHER" id="PTHR11587:SF2">
    <property type="entry name" value="ARGININOSUCCINATE SYNTHASE"/>
    <property type="match status" value="1"/>
</dbReference>
<evidence type="ECO:0000313" key="19">
    <source>
        <dbReference type="Proteomes" id="UP000243661"/>
    </source>
</evidence>
<evidence type="ECO:0000256" key="7">
    <source>
        <dbReference type="ARBA" id="ARBA00022490"/>
    </source>
</evidence>
<feature type="binding site" evidence="15">
    <location>
        <position position="156"/>
    </location>
    <ligand>
        <name>L-citrulline</name>
        <dbReference type="ChEBI" id="CHEBI:57743"/>
    </ligand>
</feature>
<dbReference type="UniPathway" id="UPA00068">
    <property type="reaction ID" value="UER00113"/>
</dbReference>
<feature type="binding site" evidence="15">
    <location>
        <position position="258"/>
    </location>
    <ligand>
        <name>L-citrulline</name>
        <dbReference type="ChEBI" id="CHEBI:57743"/>
    </ligand>
</feature>
<dbReference type="AlphaFoldDB" id="A0A1C4GT05"/>
<dbReference type="Gene3D" id="3.90.1260.10">
    <property type="entry name" value="Argininosuccinate synthetase, chain A, domain 2"/>
    <property type="match status" value="1"/>
</dbReference>
<sequence length="501" mass="55715">MYGSDPFPLKLNIFFCLSIFTKKNLTKSAIIEATIDSPWLPIYRGAYFISLGLTMTDNATILQNVPVGKKVGIAFSGGLDTSAALLWMKQKGAEPYAYTANLGQPDEDDYDAIPKKAEAYGAVKARLVDCRLQLALEGIAAIQCGAFHISTGGVPYFNTTPLGRAVTGTMLVTAMKEDDVNIWGDGSTYKGNDIERFYRYGLLTNPNLKIYKPWLDQTFIDELGGRAEMSQFLIDNGFDYKMSKEKAYSTDSNMLGATHEAKDLEYLNAGIKIVDPIMGVAFWKDDVEVKSEEVTVTFEEGMPVALNGQRIEDPVELILEANRIGGRHGLGMSDQIENRIIEAKSRGIYEAPGMALLHIAYERLVTGIHNEDTIEQYRINGLRLGRLLYQGRWFDSQALMLRETAQRWVAKAVTGTVTLELRRGNDYTIMNTESENLTYEAERLTMEKGDSMFSPMDRIGQLTMRNLDITDTRAKLGLYTNVGLLAVGTGSAVPQLKDKNK</sequence>
<dbReference type="Gene3D" id="3.40.50.620">
    <property type="entry name" value="HUPs"/>
    <property type="match status" value="1"/>
</dbReference>
<evidence type="ECO:0000256" key="14">
    <source>
        <dbReference type="ARBA" id="ARBA00049077"/>
    </source>
</evidence>
<dbReference type="HAMAP" id="MF_00581">
    <property type="entry name" value="Arg_succ_synth_type2"/>
    <property type="match status" value="1"/>
</dbReference>
<feature type="binding site" evidence="15">
    <location>
        <position position="337"/>
    </location>
    <ligand>
        <name>L-citrulline</name>
        <dbReference type="ChEBI" id="CHEBI:57743"/>
    </ligand>
</feature>
<dbReference type="GO" id="GO:0006526">
    <property type="term" value="P:L-arginine biosynthetic process"/>
    <property type="evidence" value="ECO:0007669"/>
    <property type="project" value="UniProtKB-UniRule"/>
</dbReference>
<evidence type="ECO:0000256" key="10">
    <source>
        <dbReference type="ARBA" id="ARBA00022605"/>
    </source>
</evidence>
<keyword evidence="10 15" id="KW-0028">Amino-acid biosynthesis</keyword>
<dbReference type="NCBIfam" id="TIGR00032">
    <property type="entry name" value="argG"/>
    <property type="match status" value="1"/>
</dbReference>
<keyword evidence="7 15" id="KW-0963">Cytoplasm</keyword>
<dbReference type="Gene3D" id="1.10.287.400">
    <property type="match status" value="1"/>
</dbReference>
<evidence type="ECO:0000256" key="9">
    <source>
        <dbReference type="ARBA" id="ARBA00022598"/>
    </source>
</evidence>
<dbReference type="PROSITE" id="PS00564">
    <property type="entry name" value="ARGININOSUCCIN_SYN_1"/>
    <property type="match status" value="1"/>
</dbReference>
<dbReference type="GO" id="GO:0042803">
    <property type="term" value="F:protein homodimerization activity"/>
    <property type="evidence" value="ECO:0007669"/>
    <property type="project" value="InterPro"/>
</dbReference>
<comment type="subunit">
    <text evidence="4 15">Homotetramer.</text>
</comment>
<evidence type="ECO:0000259" key="17">
    <source>
        <dbReference type="Pfam" id="PF20979"/>
    </source>
</evidence>
<dbReference type="NCBIfam" id="NF003779">
    <property type="entry name" value="PRK05370.1"/>
    <property type="match status" value="1"/>
</dbReference>
<dbReference type="InterPro" id="IPR018223">
    <property type="entry name" value="Arginosuc_synth_CS"/>
</dbReference>
<dbReference type="InterPro" id="IPR048267">
    <property type="entry name" value="Arginosuc_syn_N"/>
</dbReference>
<keyword evidence="9 15" id="KW-0436">Ligase</keyword>
<comment type="similarity">
    <text evidence="3 15">Belongs to the argininosuccinate synthase family. Type 2 subfamily.</text>
</comment>
<comment type="catalytic activity">
    <reaction evidence="14 15">
        <text>L-citrulline + L-aspartate + ATP = 2-(N(omega)-L-arginino)succinate + AMP + diphosphate + H(+)</text>
        <dbReference type="Rhea" id="RHEA:10932"/>
        <dbReference type="ChEBI" id="CHEBI:15378"/>
        <dbReference type="ChEBI" id="CHEBI:29991"/>
        <dbReference type="ChEBI" id="CHEBI:30616"/>
        <dbReference type="ChEBI" id="CHEBI:33019"/>
        <dbReference type="ChEBI" id="CHEBI:57472"/>
        <dbReference type="ChEBI" id="CHEBI:57743"/>
        <dbReference type="ChEBI" id="CHEBI:456215"/>
        <dbReference type="EC" id="6.3.4.5"/>
    </reaction>
</comment>
<feature type="binding site" evidence="15">
    <location>
        <position position="193"/>
    </location>
    <ligand>
        <name>L-aspartate</name>
        <dbReference type="ChEBI" id="CHEBI:29991"/>
    </ligand>
</feature>
<dbReference type="FunFam" id="1.10.287.400:FF:000001">
    <property type="entry name" value="Argininosuccinate synthase"/>
    <property type="match status" value="1"/>
</dbReference>
<dbReference type="PANTHER" id="PTHR11587">
    <property type="entry name" value="ARGININOSUCCINATE SYNTHASE"/>
    <property type="match status" value="1"/>
</dbReference>
<evidence type="ECO:0000256" key="2">
    <source>
        <dbReference type="ARBA" id="ARBA00004967"/>
    </source>
</evidence>
<feature type="binding site" evidence="15">
    <location>
        <position position="193"/>
    </location>
    <ligand>
        <name>ATP</name>
        <dbReference type="ChEBI" id="CHEBI:30616"/>
    </ligand>
</feature>
<evidence type="ECO:0000256" key="12">
    <source>
        <dbReference type="ARBA" id="ARBA00022840"/>
    </source>
</evidence>
<evidence type="ECO:0000256" key="5">
    <source>
        <dbReference type="ARBA" id="ARBA00012286"/>
    </source>
</evidence>
<dbReference type="GO" id="GO:0005737">
    <property type="term" value="C:cytoplasm"/>
    <property type="evidence" value="ECO:0007669"/>
    <property type="project" value="UniProtKB-SubCell"/>
</dbReference>
<dbReference type="InterPro" id="IPR023437">
    <property type="entry name" value="Arg_succ_synth_type2_subfam"/>
</dbReference>